<evidence type="ECO:0000313" key="1">
    <source>
        <dbReference type="EMBL" id="MBB6327344.1"/>
    </source>
</evidence>
<reference evidence="1 2" key="1">
    <citation type="submission" date="2020-08" db="EMBL/GenBank/DDBJ databases">
        <title>Genomic Encyclopedia of Type Strains, Phase IV (KMG-IV): sequencing the most valuable type-strain genomes for metagenomic binning, comparative biology and taxonomic classification.</title>
        <authorList>
            <person name="Goeker M."/>
        </authorList>
    </citation>
    <scope>NUCLEOTIDE SEQUENCE [LARGE SCALE GENOMIC DNA]</scope>
    <source>
        <strain evidence="1 2">DSM 102044</strain>
    </source>
</reference>
<dbReference type="EMBL" id="JACIJO010000003">
    <property type="protein sequence ID" value="MBB6327344.1"/>
    <property type="molecule type" value="Genomic_DNA"/>
</dbReference>
<accession>A0A841MRP9</accession>
<protein>
    <recommendedName>
        <fullName evidence="3">Tetratricopeptide repeat protein</fullName>
    </recommendedName>
</protein>
<organism evidence="1 2">
    <name type="scientific">Algoriphagus iocasae</name>
    <dbReference type="NCBI Taxonomy" id="1836499"/>
    <lineage>
        <taxon>Bacteria</taxon>
        <taxon>Pseudomonadati</taxon>
        <taxon>Bacteroidota</taxon>
        <taxon>Cytophagia</taxon>
        <taxon>Cytophagales</taxon>
        <taxon>Cyclobacteriaceae</taxon>
        <taxon>Algoriphagus</taxon>
    </lineage>
</organism>
<name>A0A841MRP9_9BACT</name>
<comment type="caution">
    <text evidence="1">The sequence shown here is derived from an EMBL/GenBank/DDBJ whole genome shotgun (WGS) entry which is preliminary data.</text>
</comment>
<keyword evidence="2" id="KW-1185">Reference proteome</keyword>
<evidence type="ECO:0008006" key="3">
    <source>
        <dbReference type="Google" id="ProtNLM"/>
    </source>
</evidence>
<dbReference type="RefSeq" id="WP_184496176.1">
    <property type="nucleotide sequence ID" value="NZ_JACIJO010000003.1"/>
</dbReference>
<dbReference type="AlphaFoldDB" id="A0A841MRP9"/>
<dbReference type="Proteomes" id="UP000588604">
    <property type="component" value="Unassembled WGS sequence"/>
</dbReference>
<evidence type="ECO:0000313" key="2">
    <source>
        <dbReference type="Proteomes" id="UP000588604"/>
    </source>
</evidence>
<sequence>MKSSNPKLEGLTQLIHESILGDSDLKYIPLFEAFNEKHPSNEQVRISCQSQIGFIYFHHQMHREALNHFLPLIDESEKIEDFQFSNLLLQTLQSLAQEDRLAEAKILFERFINDRCNSNFYHLEAMLVWFTLFLKPTEEELQPYKSKVIQLMDELGYLSQKPTLKEQILDIKEVHLKANKEFSEIQIAYKKDQKSKTIQRLINFIDSDPPEFYIKLAEDFKLQIEKL</sequence>
<proteinExistence type="predicted"/>
<gene>
    <name evidence="1" type="ORF">FHS59_002987</name>
</gene>